<feature type="compositionally biased region" description="Basic and acidic residues" evidence="1">
    <location>
        <begin position="69"/>
        <end position="79"/>
    </location>
</feature>
<protein>
    <submittedName>
        <fullName evidence="2">Uncharacterized protein</fullName>
    </submittedName>
</protein>
<proteinExistence type="predicted"/>
<organism evidence="2 3">
    <name type="scientific">Blautia argi</name>
    <dbReference type="NCBI Taxonomy" id="1912897"/>
    <lineage>
        <taxon>Bacteria</taxon>
        <taxon>Bacillati</taxon>
        <taxon>Bacillota</taxon>
        <taxon>Clostridia</taxon>
        <taxon>Lachnospirales</taxon>
        <taxon>Lachnospiraceae</taxon>
        <taxon>Blautia</taxon>
    </lineage>
</organism>
<dbReference type="OrthoDB" id="1970996at2"/>
<evidence type="ECO:0000313" key="2">
    <source>
        <dbReference type="EMBL" id="AWY98988.1"/>
    </source>
</evidence>
<dbReference type="AlphaFoldDB" id="A0A2Z4UDE8"/>
<feature type="region of interest" description="Disordered" evidence="1">
    <location>
        <begin position="58"/>
        <end position="79"/>
    </location>
</feature>
<sequence length="197" mass="23278">MEQELNFRSSVGGYKKDDVIEYVENTNEEIFRLKKEKEEEAAGYQAKIQELEGLLRQEETNSSQLAEEQEQKLTRLEEENQRLQEALDKMETKWKDAYEEYVRTDNEKQMLKDKLAREILRLRGENQTLREKWKEAERQIGSQADYEAVHQAVSEVQYKIAEYVNVINKTQQSLAETYQGMNGIKKKLAAKMTKEEE</sequence>
<dbReference type="EMBL" id="CP030280">
    <property type="protein sequence ID" value="AWY98988.1"/>
    <property type="molecule type" value="Genomic_DNA"/>
</dbReference>
<dbReference type="Proteomes" id="UP000250003">
    <property type="component" value="Chromosome"/>
</dbReference>
<reference evidence="3" key="1">
    <citation type="submission" date="2018-06" db="EMBL/GenBank/DDBJ databases">
        <title>Description of Blautia argi sp. nov., a new anaerobic isolated from dog feces.</title>
        <authorList>
            <person name="Chang Y.-H."/>
            <person name="Paek J."/>
            <person name="Shin Y."/>
        </authorList>
    </citation>
    <scope>NUCLEOTIDE SEQUENCE [LARGE SCALE GENOMIC DNA]</scope>
    <source>
        <strain evidence="3">KCTC 15426</strain>
    </source>
</reference>
<dbReference type="KEGG" id="blau:DQQ01_13525"/>
<evidence type="ECO:0000313" key="3">
    <source>
        <dbReference type="Proteomes" id="UP000250003"/>
    </source>
</evidence>
<keyword evidence="3" id="KW-1185">Reference proteome</keyword>
<dbReference type="RefSeq" id="WP_111920448.1">
    <property type="nucleotide sequence ID" value="NZ_CAUWHR010000014.1"/>
</dbReference>
<evidence type="ECO:0000256" key="1">
    <source>
        <dbReference type="SAM" id="MobiDB-lite"/>
    </source>
</evidence>
<gene>
    <name evidence="2" type="ORF">DQQ01_13525</name>
</gene>
<name>A0A2Z4UDE8_9FIRM</name>
<accession>A0A2Z4UDE8</accession>